<organism evidence="1 2">
    <name type="scientific">Azospirillum brasilense</name>
    <dbReference type="NCBI Taxonomy" id="192"/>
    <lineage>
        <taxon>Bacteria</taxon>
        <taxon>Pseudomonadati</taxon>
        <taxon>Pseudomonadota</taxon>
        <taxon>Alphaproteobacteria</taxon>
        <taxon>Rhodospirillales</taxon>
        <taxon>Azospirillaceae</taxon>
        <taxon>Azospirillum</taxon>
    </lineage>
</organism>
<evidence type="ECO:0000313" key="1">
    <source>
        <dbReference type="EMBL" id="TWA62126.1"/>
    </source>
</evidence>
<gene>
    <name evidence="1" type="ORF">FBZ82_11517</name>
</gene>
<evidence type="ECO:0000313" key="2">
    <source>
        <dbReference type="Proteomes" id="UP000316083"/>
    </source>
</evidence>
<protein>
    <submittedName>
        <fullName evidence="1">Uncharacterized protein</fullName>
    </submittedName>
</protein>
<proteinExistence type="predicted"/>
<dbReference type="RefSeq" id="WP_145679062.1">
    <property type="nucleotide sequence ID" value="NZ_VITF01000015.1"/>
</dbReference>
<dbReference type="AlphaFoldDB" id="A0A560AP33"/>
<dbReference type="EMBL" id="VITF01000015">
    <property type="protein sequence ID" value="TWA62126.1"/>
    <property type="molecule type" value="Genomic_DNA"/>
</dbReference>
<comment type="caution">
    <text evidence="1">The sequence shown here is derived from an EMBL/GenBank/DDBJ whole genome shotgun (WGS) entry which is preliminary data.</text>
</comment>
<accession>A0A560AP33</accession>
<reference evidence="1 2" key="1">
    <citation type="submission" date="2019-06" db="EMBL/GenBank/DDBJ databases">
        <title>Genomic Encyclopedia of Type Strains, Phase IV (KMG-V): Genome sequencing to study the core and pangenomes of soil and plant-associated prokaryotes.</title>
        <authorList>
            <person name="Whitman W."/>
        </authorList>
    </citation>
    <scope>NUCLEOTIDE SEQUENCE [LARGE SCALE GENOMIC DNA]</scope>
    <source>
        <strain evidence="1 2">BR 11796</strain>
    </source>
</reference>
<dbReference type="Proteomes" id="UP000316083">
    <property type="component" value="Unassembled WGS sequence"/>
</dbReference>
<sequence length="109" mass="11559">MKPNRCIVIHLDGPRSLKTVAVSLERCVVMSNRYTPDGLYDSSELLDRPPTPGEAHQALCAAPRSQSFAALAPKDRADVLGRLARIAAGLPPQEAPRARRRCGGGGAGS</sequence>
<name>A0A560AP33_AZOBR</name>